<dbReference type="AlphaFoldDB" id="A4BRD1"/>
<keyword evidence="3" id="KW-1185">Reference proteome</keyword>
<reference evidence="2 3" key="1">
    <citation type="submission" date="2006-02" db="EMBL/GenBank/DDBJ databases">
        <authorList>
            <person name="Waterbury J."/>
            <person name="Ferriera S."/>
            <person name="Johnson J."/>
            <person name="Kravitz S."/>
            <person name="Halpern A."/>
            <person name="Remington K."/>
            <person name="Beeson K."/>
            <person name="Tran B."/>
            <person name="Rogers Y.-H."/>
            <person name="Friedman R."/>
            <person name="Venter J.C."/>
        </authorList>
    </citation>
    <scope>NUCLEOTIDE SEQUENCE [LARGE SCALE GENOMIC DNA]</scope>
    <source>
        <strain evidence="2 3">Nb-231</strain>
    </source>
</reference>
<proteinExistence type="predicted"/>
<comment type="caution">
    <text evidence="2">The sequence shown here is derived from an EMBL/GenBank/DDBJ whole genome shotgun (WGS) entry which is preliminary data.</text>
</comment>
<protein>
    <submittedName>
        <fullName evidence="2">Uncharacterized protein</fullName>
    </submittedName>
</protein>
<evidence type="ECO:0000313" key="2">
    <source>
        <dbReference type="EMBL" id="EAR21753.1"/>
    </source>
</evidence>
<dbReference type="EMBL" id="AAOF01000006">
    <property type="protein sequence ID" value="EAR21753.1"/>
    <property type="molecule type" value="Genomic_DNA"/>
</dbReference>
<accession>A4BRD1</accession>
<dbReference type="HOGENOM" id="CLU_2288567_0_0_6"/>
<name>A4BRD1_9GAMM</name>
<evidence type="ECO:0000256" key="1">
    <source>
        <dbReference type="SAM" id="Coils"/>
    </source>
</evidence>
<keyword evidence="1" id="KW-0175">Coiled coil</keyword>
<gene>
    <name evidence="2" type="ORF">NB231_03450</name>
</gene>
<sequence>MSVRLQVIDALDNCIDSLDRRLERARALRDEVAKLPDEDAFFATLKELKQSRYRSCRKLLDQMTQGGVVFEGLASIEDVLKKIEAQKEAAQTRYFEAGHPG</sequence>
<dbReference type="Proteomes" id="UP000003374">
    <property type="component" value="Unassembled WGS sequence"/>
</dbReference>
<dbReference type="STRING" id="314278.NB231_03450"/>
<feature type="coiled-coil region" evidence="1">
    <location>
        <begin position="8"/>
        <end position="35"/>
    </location>
</feature>
<organism evidence="2 3">
    <name type="scientific">Nitrococcus mobilis Nb-231</name>
    <dbReference type="NCBI Taxonomy" id="314278"/>
    <lineage>
        <taxon>Bacteria</taxon>
        <taxon>Pseudomonadati</taxon>
        <taxon>Pseudomonadota</taxon>
        <taxon>Gammaproteobacteria</taxon>
        <taxon>Chromatiales</taxon>
        <taxon>Ectothiorhodospiraceae</taxon>
        <taxon>Nitrococcus</taxon>
    </lineage>
</organism>
<dbReference type="RefSeq" id="WP_004999756.1">
    <property type="nucleotide sequence ID" value="NZ_CH672427.1"/>
</dbReference>
<evidence type="ECO:0000313" key="3">
    <source>
        <dbReference type="Proteomes" id="UP000003374"/>
    </source>
</evidence>